<feature type="non-terminal residue" evidence="1">
    <location>
        <position position="1"/>
    </location>
</feature>
<comment type="caution">
    <text evidence="1">The sequence shown here is derived from an EMBL/GenBank/DDBJ whole genome shotgun (WGS) entry which is preliminary data.</text>
</comment>
<protein>
    <submittedName>
        <fullName evidence="1">Uncharacterized protein</fullName>
    </submittedName>
</protein>
<proteinExistence type="predicted"/>
<evidence type="ECO:0000313" key="2">
    <source>
        <dbReference type="Proteomes" id="UP000273536"/>
    </source>
</evidence>
<evidence type="ECO:0000313" key="1">
    <source>
        <dbReference type="EMBL" id="RMO29078.1"/>
    </source>
</evidence>
<gene>
    <name evidence="1" type="ORF">ALQ42_04461</name>
</gene>
<reference evidence="1 2" key="1">
    <citation type="submission" date="2018-08" db="EMBL/GenBank/DDBJ databases">
        <title>Recombination of ecologically and evolutionarily significant loci maintains genetic cohesion in the Pseudomonas syringae species complex.</title>
        <authorList>
            <person name="Dillon M."/>
            <person name="Thakur S."/>
            <person name="Almeida R.N.D."/>
            <person name="Weir B.S."/>
            <person name="Guttman D.S."/>
        </authorList>
    </citation>
    <scope>NUCLEOTIDE SEQUENCE [LARGE SCALE GENOMIC DNA]</scope>
    <source>
        <strain evidence="1 2">ICMP 6372</strain>
    </source>
</reference>
<organism evidence="1 2">
    <name type="scientific">Pseudomonas savastanoi pv. glycinea</name>
    <name type="common">Pseudomonas syringae pv. glycinea</name>
    <dbReference type="NCBI Taxonomy" id="318"/>
    <lineage>
        <taxon>Bacteria</taxon>
        <taxon>Pseudomonadati</taxon>
        <taxon>Pseudomonadota</taxon>
        <taxon>Gammaproteobacteria</taxon>
        <taxon>Pseudomonadales</taxon>
        <taxon>Pseudomonadaceae</taxon>
        <taxon>Pseudomonas</taxon>
    </lineage>
</organism>
<sequence>KKLILPDDVLDLLKNDLLEVDAQQFLQPFSPVLVNVIIGIQRARQR</sequence>
<dbReference type="EMBL" id="RBPS01000381">
    <property type="protein sequence ID" value="RMO29078.1"/>
    <property type="molecule type" value="Genomic_DNA"/>
</dbReference>
<dbReference type="Proteomes" id="UP000273536">
    <property type="component" value="Unassembled WGS sequence"/>
</dbReference>
<name>A0A3M3KIL4_PSESG</name>
<dbReference type="AlphaFoldDB" id="A0A3M3KIL4"/>
<accession>A0A3M3KIL4</accession>